<reference evidence="2 3" key="1">
    <citation type="submission" date="2024-09" db="EMBL/GenBank/DDBJ databases">
        <authorList>
            <person name="D'Angelo T."/>
        </authorList>
    </citation>
    <scope>NUCLEOTIDE SEQUENCE [LARGE SCALE GENOMIC DNA]</scope>
    <source>
        <strain evidence="2">SAG AM-320-E07</strain>
    </source>
</reference>
<protein>
    <submittedName>
        <fullName evidence="2">Uncharacterized protein</fullName>
    </submittedName>
</protein>
<keyword evidence="3" id="KW-1185">Reference proteome</keyword>
<name>A0ABV6YIE3_UNCEI</name>
<evidence type="ECO:0000313" key="3">
    <source>
        <dbReference type="Proteomes" id="UP001593833"/>
    </source>
</evidence>
<organism evidence="2 3">
    <name type="scientific">Eiseniibacteriota bacterium</name>
    <dbReference type="NCBI Taxonomy" id="2212470"/>
    <lineage>
        <taxon>Bacteria</taxon>
        <taxon>Candidatus Eiseniibacteriota</taxon>
    </lineage>
</organism>
<dbReference type="EMBL" id="JBHPKH010000004">
    <property type="protein sequence ID" value="MFC1572110.1"/>
    <property type="molecule type" value="Genomic_DNA"/>
</dbReference>
<dbReference type="Proteomes" id="UP001593833">
    <property type="component" value="Unassembled WGS sequence"/>
</dbReference>
<sequence>MKRVVCILLLGLPAPALANPSFTVGSNPYETVFAYPHDILRWPRGGVFLRIDPQTLPWQGDVTNIGRRPSESYTSTYQDVEFAPPSGYEGDPADVHSWMRVSSYAYRRRLGLGGLLTTDRGKFLLEFTNASLDMELTADGVARASESTDGATAYHLVPFHGRTEAQKDSYELKLIYANRLRGRPYGFKVQYAQRTSGKPDGFIRFARDGQTYVVPHLTWGWATTGCNHIFGYGHINADAFYLDNYTIYAGHQLDLQASFEHSGDYKTGVRYRRRTEDGDNYRWRYDDGSQFTGDYHADPHWKDRKTSRLLRAYSKARFWESGSLDAGILFFAQRVVDEKSEINKVIESDPTWRERQGQWASEMNPYLNYLFRGGYLDCGLLFEVARTSLTNSEMRWNEISHSDQRDVLWSTSPHLGWSSSWERFSKGTEWFVATGGEVGSSITVYKQLAALTRLTILRKYTWTEKQYGKSLIPEGASQFQFQRTHERNNFARETWMTGAVGLSYDFGSCRTFLTLQLPVAYLVTRKTGLADNTELLFEHEQRQMWQVQEPTSLRLFLVYSLGGPLPASRNDPL</sequence>
<keyword evidence="1" id="KW-0732">Signal</keyword>
<evidence type="ECO:0000256" key="1">
    <source>
        <dbReference type="SAM" id="SignalP"/>
    </source>
</evidence>
<evidence type="ECO:0000313" key="2">
    <source>
        <dbReference type="EMBL" id="MFC1572110.1"/>
    </source>
</evidence>
<feature type="chain" id="PRO_5047224093" evidence="1">
    <location>
        <begin position="19"/>
        <end position="573"/>
    </location>
</feature>
<comment type="caution">
    <text evidence="2">The sequence shown here is derived from an EMBL/GenBank/DDBJ whole genome shotgun (WGS) entry which is preliminary data.</text>
</comment>
<gene>
    <name evidence="2" type="ORF">ACFL6M_00780</name>
</gene>
<accession>A0ABV6YIE3</accession>
<feature type="signal peptide" evidence="1">
    <location>
        <begin position="1"/>
        <end position="18"/>
    </location>
</feature>
<proteinExistence type="predicted"/>